<dbReference type="AlphaFoldDB" id="E6UJW6"/>
<organism evidence="1 2">
    <name type="scientific">Ruminococcus albus (strain ATCC 27210 / DSM 20455 / JCM 14654 / NCDO 2250 / 7)</name>
    <dbReference type="NCBI Taxonomy" id="697329"/>
    <lineage>
        <taxon>Bacteria</taxon>
        <taxon>Bacillati</taxon>
        <taxon>Bacillota</taxon>
        <taxon>Clostridia</taxon>
        <taxon>Eubacteriales</taxon>
        <taxon>Oscillospiraceae</taxon>
        <taxon>Ruminococcus</taxon>
    </lineage>
</organism>
<dbReference type="OrthoDB" id="2088401at2"/>
<accession>E6UJW6</accession>
<dbReference type="HOGENOM" id="CLU_2702550_0_0_9"/>
<dbReference type="EMBL" id="CP002404">
    <property type="protein sequence ID" value="ADU23962.1"/>
    <property type="molecule type" value="Genomic_DNA"/>
</dbReference>
<proteinExistence type="predicted"/>
<evidence type="ECO:0000313" key="2">
    <source>
        <dbReference type="Proteomes" id="UP000006919"/>
    </source>
</evidence>
<name>E6UJW6_RUMA7</name>
<dbReference type="RefSeq" id="WP_013483511.1">
    <property type="nucleotide sequence ID" value="NC_014824.1"/>
</dbReference>
<keyword evidence="1" id="KW-0614">Plasmid</keyword>
<dbReference type="Proteomes" id="UP000006919">
    <property type="component" value="Plasmid pRUMAL01"/>
</dbReference>
<evidence type="ECO:0000313" key="1">
    <source>
        <dbReference type="EMBL" id="ADU23962.1"/>
    </source>
</evidence>
<sequence length="73" mass="7915">MKNQKCDYCSGGEVLIGETTEMKVFVDAGSTGEARTIKVESMPCPENAFCGMNGIPSRGVFLINYCPMCGRKL</sequence>
<dbReference type="KEGG" id="ral:Rumal_3517"/>
<gene>
    <name evidence="1" type="ordered locus">Rumal_3517</name>
</gene>
<reference evidence="2" key="1">
    <citation type="journal article" date="2011" name="J. Bacteriol.">
        <title>Complete genome of the cellulolytic ruminal bacterium Ruminococcus albus 7.</title>
        <authorList>
            <person name="Suen G."/>
            <person name="Stevenson D.M."/>
            <person name="Bruce D.C."/>
            <person name="Chertkov O."/>
            <person name="Copeland A."/>
            <person name="Cheng J.F."/>
            <person name="Detter C."/>
            <person name="Detter J.C."/>
            <person name="Goodwin L.A."/>
            <person name="Han C.S."/>
            <person name="Hauser L.J."/>
            <person name="Ivanova N.N."/>
            <person name="Kyrpides N.C."/>
            <person name="Land M.L."/>
            <person name="Lapidus A."/>
            <person name="Lucas S."/>
            <person name="Ovchinnikova G."/>
            <person name="Pitluck S."/>
            <person name="Tapia R."/>
            <person name="Woyke T."/>
            <person name="Boyum J."/>
            <person name="Mead D."/>
            <person name="Weimer P.J."/>
        </authorList>
    </citation>
    <scope>NUCLEOTIDE SEQUENCE [LARGE SCALE GENOMIC DNA]</scope>
    <source>
        <strain evidence="2">ATCC 27210 / DSM 20455 / JCM 14654 / NCDO 2250 / 7</strain>
        <plasmid evidence="2">pRUMAL01</plasmid>
    </source>
</reference>
<geneLocation type="plasmid" evidence="1 2">
    <name>pRUMAL01</name>
</geneLocation>
<protein>
    <submittedName>
        <fullName evidence="1">Uncharacterized protein</fullName>
    </submittedName>
</protein>